<dbReference type="SUPFAM" id="SSF51069">
    <property type="entry name" value="Carbonic anhydrase"/>
    <property type="match status" value="1"/>
</dbReference>
<dbReference type="InterPro" id="IPR018338">
    <property type="entry name" value="Carbonic_anhydrase_a-class_CS"/>
</dbReference>
<keyword evidence="5 8" id="KW-0862">Zinc</keyword>
<comment type="function">
    <text evidence="1 8">Reversible hydration of carbon dioxide.</text>
</comment>
<evidence type="ECO:0000256" key="1">
    <source>
        <dbReference type="ARBA" id="ARBA00002904"/>
    </source>
</evidence>
<dbReference type="PROSITE" id="PS00162">
    <property type="entry name" value="ALPHA_CA_1"/>
    <property type="match status" value="1"/>
</dbReference>
<evidence type="ECO:0000256" key="6">
    <source>
        <dbReference type="ARBA" id="ARBA00023239"/>
    </source>
</evidence>
<dbReference type="InterPro" id="IPR001148">
    <property type="entry name" value="CA_dom"/>
</dbReference>
<evidence type="ECO:0000313" key="11">
    <source>
        <dbReference type="EMBL" id="GAV02564.1"/>
    </source>
</evidence>
<dbReference type="EMBL" id="BDGG01000008">
    <property type="protein sequence ID" value="GAV02564.1"/>
    <property type="molecule type" value="Genomic_DNA"/>
</dbReference>
<dbReference type="PANTHER" id="PTHR18952:SF265">
    <property type="entry name" value="CARBONIC ANHYDRASE"/>
    <property type="match status" value="1"/>
</dbReference>
<dbReference type="Gene3D" id="3.10.200.10">
    <property type="entry name" value="Alpha carbonic anhydrase"/>
    <property type="match status" value="1"/>
</dbReference>
<dbReference type="InterPro" id="IPR023561">
    <property type="entry name" value="Carbonic_anhydrase_a-class"/>
</dbReference>
<dbReference type="CDD" id="cd00326">
    <property type="entry name" value="alpha_CA"/>
    <property type="match status" value="1"/>
</dbReference>
<dbReference type="STRING" id="947166.A0A1D1VUC0"/>
<keyword evidence="6 8" id="KW-0456">Lyase</keyword>
<dbReference type="OrthoDB" id="429145at2759"/>
<comment type="similarity">
    <text evidence="2 8">Belongs to the alpha-carbonic anhydrase family.</text>
</comment>
<name>A0A1D1VUC0_RAMVA</name>
<reference evidence="11 12" key="1">
    <citation type="journal article" date="2016" name="Nat. Commun.">
        <title>Extremotolerant tardigrade genome and improved radiotolerance of human cultured cells by tardigrade-unique protein.</title>
        <authorList>
            <person name="Hashimoto T."/>
            <person name="Horikawa D.D."/>
            <person name="Saito Y."/>
            <person name="Kuwahara H."/>
            <person name="Kozuka-Hata H."/>
            <person name="Shin-I T."/>
            <person name="Minakuchi Y."/>
            <person name="Ohishi K."/>
            <person name="Motoyama A."/>
            <person name="Aizu T."/>
            <person name="Enomoto A."/>
            <person name="Kondo K."/>
            <person name="Tanaka S."/>
            <person name="Hara Y."/>
            <person name="Koshikawa S."/>
            <person name="Sagara H."/>
            <person name="Miura T."/>
            <person name="Yokobori S."/>
            <person name="Miyagawa K."/>
            <person name="Suzuki Y."/>
            <person name="Kubo T."/>
            <person name="Oyama M."/>
            <person name="Kohara Y."/>
            <person name="Fujiyama A."/>
            <person name="Arakawa K."/>
            <person name="Katayama T."/>
            <person name="Toyoda A."/>
            <person name="Kunieda T."/>
        </authorList>
    </citation>
    <scope>NUCLEOTIDE SEQUENCE [LARGE SCALE GENOMIC DNA]</scope>
    <source>
        <strain evidence="11 12">YOKOZUNA-1</strain>
    </source>
</reference>
<dbReference type="Pfam" id="PF00194">
    <property type="entry name" value="Carb_anhydrase"/>
    <property type="match status" value="1"/>
</dbReference>
<dbReference type="GO" id="GO:0004089">
    <property type="term" value="F:carbonate dehydratase activity"/>
    <property type="evidence" value="ECO:0007669"/>
    <property type="project" value="UniProtKB-UniRule"/>
</dbReference>
<feature type="region of interest" description="Disordered" evidence="9">
    <location>
        <begin position="301"/>
        <end position="320"/>
    </location>
</feature>
<evidence type="ECO:0000256" key="3">
    <source>
        <dbReference type="ARBA" id="ARBA00012925"/>
    </source>
</evidence>
<keyword evidence="4 8" id="KW-0479">Metal-binding</keyword>
<feature type="domain" description="Alpha-carbonic anhydrase" evidence="10">
    <location>
        <begin position="55"/>
        <end position="343"/>
    </location>
</feature>
<gene>
    <name evidence="11" type="primary">RvY_13109-1</name>
    <name evidence="11" type="synonym">RvY_13109.1</name>
    <name evidence="11" type="ORF">RvY_13109</name>
</gene>
<evidence type="ECO:0000256" key="5">
    <source>
        <dbReference type="ARBA" id="ARBA00022833"/>
    </source>
</evidence>
<comment type="cofactor">
    <cofactor evidence="8">
        <name>Zn(2+)</name>
        <dbReference type="ChEBI" id="CHEBI:29105"/>
    </cofactor>
</comment>
<dbReference type="InterPro" id="IPR036398">
    <property type="entry name" value="CA_dom_sf"/>
</dbReference>
<proteinExistence type="inferred from homology"/>
<dbReference type="AlphaFoldDB" id="A0A1D1VUC0"/>
<evidence type="ECO:0000256" key="7">
    <source>
        <dbReference type="ARBA" id="ARBA00048348"/>
    </source>
</evidence>
<organism evidence="11 12">
    <name type="scientific">Ramazzottius varieornatus</name>
    <name type="common">Water bear</name>
    <name type="synonym">Tardigrade</name>
    <dbReference type="NCBI Taxonomy" id="947166"/>
    <lineage>
        <taxon>Eukaryota</taxon>
        <taxon>Metazoa</taxon>
        <taxon>Ecdysozoa</taxon>
        <taxon>Tardigrada</taxon>
        <taxon>Eutardigrada</taxon>
        <taxon>Parachela</taxon>
        <taxon>Hypsibioidea</taxon>
        <taxon>Ramazzottiidae</taxon>
        <taxon>Ramazzottius</taxon>
    </lineage>
</organism>
<dbReference type="EC" id="4.2.1.1" evidence="3 8"/>
<dbReference type="SMART" id="SM01057">
    <property type="entry name" value="Carb_anhydrase"/>
    <property type="match status" value="1"/>
</dbReference>
<dbReference type="Proteomes" id="UP000186922">
    <property type="component" value="Unassembled WGS sequence"/>
</dbReference>
<feature type="compositionally biased region" description="Basic and acidic residues" evidence="9">
    <location>
        <begin position="306"/>
        <end position="320"/>
    </location>
</feature>
<accession>A0A1D1VUC0</accession>
<protein>
    <recommendedName>
        <fullName evidence="3 8">Carbonic anhydrase</fullName>
        <ecNumber evidence="3 8">4.2.1.1</ecNumber>
    </recommendedName>
</protein>
<evidence type="ECO:0000256" key="4">
    <source>
        <dbReference type="ARBA" id="ARBA00022723"/>
    </source>
</evidence>
<dbReference type="PROSITE" id="PS51144">
    <property type="entry name" value="ALPHA_CA_2"/>
    <property type="match status" value="1"/>
</dbReference>
<evidence type="ECO:0000256" key="9">
    <source>
        <dbReference type="SAM" id="MobiDB-lite"/>
    </source>
</evidence>
<evidence type="ECO:0000313" key="12">
    <source>
        <dbReference type="Proteomes" id="UP000186922"/>
    </source>
</evidence>
<dbReference type="GO" id="GO:0008270">
    <property type="term" value="F:zinc ion binding"/>
    <property type="evidence" value="ECO:0007669"/>
    <property type="project" value="UniProtKB-UniRule"/>
</dbReference>
<comment type="catalytic activity">
    <reaction evidence="7 8">
        <text>hydrogencarbonate + H(+) = CO2 + H2O</text>
        <dbReference type="Rhea" id="RHEA:10748"/>
        <dbReference type="ChEBI" id="CHEBI:15377"/>
        <dbReference type="ChEBI" id="CHEBI:15378"/>
        <dbReference type="ChEBI" id="CHEBI:16526"/>
        <dbReference type="ChEBI" id="CHEBI:17544"/>
        <dbReference type="EC" id="4.2.1.1"/>
    </reaction>
</comment>
<evidence type="ECO:0000259" key="10">
    <source>
        <dbReference type="PROSITE" id="PS51144"/>
    </source>
</evidence>
<evidence type="ECO:0000256" key="8">
    <source>
        <dbReference type="RuleBase" id="RU367011"/>
    </source>
</evidence>
<dbReference type="PANTHER" id="PTHR18952">
    <property type="entry name" value="CARBONIC ANHYDRASE"/>
    <property type="match status" value="1"/>
</dbReference>
<evidence type="ECO:0000256" key="2">
    <source>
        <dbReference type="ARBA" id="ARBA00010718"/>
    </source>
</evidence>
<comment type="caution">
    <text evidence="11">The sequence shown here is derived from an EMBL/GenBank/DDBJ whole genome shotgun (WGS) entry which is preliminary data.</text>
</comment>
<sequence length="344" mass="38952">MGSWTRYCLGCLILILAFSVFSALLILPTILWKPRELQILVGSIFDQVPEDTSDHHWGYGVLQKIKMLLPKDWGKKYADCDLNIQSPINIETSRVINNSLLVPMEYINYEARPANDVWTVSNNGHTVQFSAEFIEVPQLTGGGLVEGQYDFRQLHFHWGGNDSRGSEHAIDGKQYPLEVHLVHINSANSSGPYKIAVLGVLFELSTKDENEASVNDLEPMDMISSTVLTVRRFGTKTVRLPGFTLSQLLPSQPQYFRYYGSLTTPPCSQHLQWTLMQHPIPITRLQLQRFRRILSGHAHATNGHVETADTNHEDSHNEADGERIVDNYRPYQEVSGRVVNYFSG</sequence>
<keyword evidence="12" id="KW-1185">Reference proteome</keyword>